<dbReference type="AlphaFoldDB" id="A0A074Z336"/>
<dbReference type="RefSeq" id="XP_009176314.1">
    <property type="nucleotide sequence ID" value="XM_009178050.1"/>
</dbReference>
<keyword evidence="3" id="KW-1185">Reference proteome</keyword>
<dbReference type="KEGG" id="ovi:T265_11405"/>
<evidence type="ECO:0000256" key="1">
    <source>
        <dbReference type="SAM" id="MobiDB-lite"/>
    </source>
</evidence>
<proteinExistence type="predicted"/>
<dbReference type="EMBL" id="KL597116">
    <property type="protein sequence ID" value="KER19937.1"/>
    <property type="molecule type" value="Genomic_DNA"/>
</dbReference>
<reference evidence="2 3" key="1">
    <citation type="submission" date="2013-11" db="EMBL/GenBank/DDBJ databases">
        <title>Opisthorchis viverrini - life in the bile duct.</title>
        <authorList>
            <person name="Young N.D."/>
            <person name="Nagarajan N."/>
            <person name="Lin S.J."/>
            <person name="Korhonen P.K."/>
            <person name="Jex A.R."/>
            <person name="Hall R.S."/>
            <person name="Safavi-Hemami H."/>
            <person name="Kaewkong W."/>
            <person name="Bertrand D."/>
            <person name="Gao S."/>
            <person name="Seet Q."/>
            <person name="Wongkham S."/>
            <person name="Teh B.T."/>
            <person name="Wongkham C."/>
            <person name="Intapan P.M."/>
            <person name="Maleewong W."/>
            <person name="Yang X."/>
            <person name="Hu M."/>
            <person name="Wang Z."/>
            <person name="Hofmann A."/>
            <person name="Sternberg P.W."/>
            <person name="Tan P."/>
            <person name="Wang J."/>
            <person name="Gasser R.B."/>
        </authorList>
    </citation>
    <scope>NUCLEOTIDE SEQUENCE [LARGE SCALE GENOMIC DNA]</scope>
</reference>
<accession>A0A074Z336</accession>
<name>A0A074Z336_OPIVI</name>
<gene>
    <name evidence="2" type="ORF">T265_11405</name>
</gene>
<organism evidence="2 3">
    <name type="scientific">Opisthorchis viverrini</name>
    <name type="common">Southeast Asian liver fluke</name>
    <dbReference type="NCBI Taxonomy" id="6198"/>
    <lineage>
        <taxon>Eukaryota</taxon>
        <taxon>Metazoa</taxon>
        <taxon>Spiralia</taxon>
        <taxon>Lophotrochozoa</taxon>
        <taxon>Platyhelminthes</taxon>
        <taxon>Trematoda</taxon>
        <taxon>Digenea</taxon>
        <taxon>Opisthorchiida</taxon>
        <taxon>Opisthorchiata</taxon>
        <taxon>Opisthorchiidae</taxon>
        <taxon>Opisthorchis</taxon>
    </lineage>
</organism>
<dbReference type="Proteomes" id="UP000054324">
    <property type="component" value="Unassembled WGS sequence"/>
</dbReference>
<dbReference type="GeneID" id="20325573"/>
<evidence type="ECO:0000313" key="2">
    <source>
        <dbReference type="EMBL" id="KER19937.1"/>
    </source>
</evidence>
<feature type="compositionally biased region" description="Basic residues" evidence="1">
    <location>
        <begin position="14"/>
        <end position="24"/>
    </location>
</feature>
<dbReference type="OrthoDB" id="39497at2759"/>
<evidence type="ECO:0000313" key="3">
    <source>
        <dbReference type="Proteomes" id="UP000054324"/>
    </source>
</evidence>
<sequence>MSGVRIPSPPTGHRVSKVAPHRQKAPTLVSPSPECIICSEGVPAQRTMRFWCRMKLFTGEYEPAVGTVLITVARVPALQTQVLELSSITIGDKQSFVFIKETTHKVAENSWTARDRFRPFWSSSGRRIL</sequence>
<feature type="region of interest" description="Disordered" evidence="1">
    <location>
        <begin position="1"/>
        <end position="26"/>
    </location>
</feature>
<dbReference type="CTD" id="20325573"/>
<protein>
    <submittedName>
        <fullName evidence="2">Uncharacterized protein</fullName>
    </submittedName>
</protein>